<evidence type="ECO:0000256" key="3">
    <source>
        <dbReference type="ARBA" id="ARBA00023082"/>
    </source>
</evidence>
<dbReference type="GO" id="GO:0006352">
    <property type="term" value="P:DNA-templated transcription initiation"/>
    <property type="evidence" value="ECO:0007669"/>
    <property type="project" value="InterPro"/>
</dbReference>
<dbReference type="Proteomes" id="UP000316500">
    <property type="component" value="Unassembled WGS sequence"/>
</dbReference>
<gene>
    <name evidence="9" type="ORF">FQP90_10820</name>
</gene>
<dbReference type="PANTHER" id="PTHR43133">
    <property type="entry name" value="RNA POLYMERASE ECF-TYPE SIGMA FACTO"/>
    <property type="match status" value="1"/>
</dbReference>
<dbReference type="Pfam" id="PF04542">
    <property type="entry name" value="Sigma70_r2"/>
    <property type="match status" value="1"/>
</dbReference>
<keyword evidence="4" id="KW-0238">DNA-binding</keyword>
<dbReference type="InterPro" id="IPR007630">
    <property type="entry name" value="RNA_pol_sigma70_r4"/>
</dbReference>
<dbReference type="Pfam" id="PF04545">
    <property type="entry name" value="Sigma70_r4"/>
    <property type="match status" value="1"/>
</dbReference>
<dbReference type="NCBIfam" id="TIGR02937">
    <property type="entry name" value="sigma70-ECF"/>
    <property type="match status" value="1"/>
</dbReference>
<evidence type="ECO:0000256" key="5">
    <source>
        <dbReference type="ARBA" id="ARBA00023163"/>
    </source>
</evidence>
<keyword evidence="5" id="KW-0804">Transcription</keyword>
<dbReference type="OrthoDB" id="5501064at2"/>
<keyword evidence="3" id="KW-0731">Sigma factor</keyword>
<feature type="domain" description="RNA polymerase sigma-70 region 4" evidence="8">
    <location>
        <begin position="126"/>
        <end position="174"/>
    </location>
</feature>
<dbReference type="GO" id="GO:0003677">
    <property type="term" value="F:DNA binding"/>
    <property type="evidence" value="ECO:0007669"/>
    <property type="project" value="UniProtKB-KW"/>
</dbReference>
<feature type="region of interest" description="Disordered" evidence="6">
    <location>
        <begin position="85"/>
        <end position="108"/>
    </location>
</feature>
<dbReference type="InterPro" id="IPR036388">
    <property type="entry name" value="WH-like_DNA-bd_sf"/>
</dbReference>
<feature type="compositionally biased region" description="Basic and acidic residues" evidence="6">
    <location>
        <begin position="85"/>
        <end position="107"/>
    </location>
</feature>
<dbReference type="GO" id="GO:0016987">
    <property type="term" value="F:sigma factor activity"/>
    <property type="evidence" value="ECO:0007669"/>
    <property type="project" value="UniProtKB-KW"/>
</dbReference>
<feature type="domain" description="RNA polymerase sigma-70 region 2" evidence="7">
    <location>
        <begin position="25"/>
        <end position="90"/>
    </location>
</feature>
<dbReference type="InterPro" id="IPR014284">
    <property type="entry name" value="RNA_pol_sigma-70_dom"/>
</dbReference>
<accession>A0A558H0P2</accession>
<evidence type="ECO:0000259" key="7">
    <source>
        <dbReference type="Pfam" id="PF04542"/>
    </source>
</evidence>
<evidence type="ECO:0000259" key="8">
    <source>
        <dbReference type="Pfam" id="PF04545"/>
    </source>
</evidence>
<sequence length="184" mass="20274">MTDALTDEALHALKGNNAELFSAVYQAYAGQVLGYLTAKGVSDPEAVTQDVFLAVLPRLDDLNGGINGLRTFIFSVAHARMVDEHRKQSRSPDYHEFEPERDTRESSSAEAEALVRLAPYEVMALLDYLGDDQREVLTLRIVAGLTVEQVADIMGKSAGAVKQLQRRALITLREHSAVKEYVSP</sequence>
<dbReference type="RefSeq" id="WP_144650062.1">
    <property type="nucleotide sequence ID" value="NZ_VNFK01000007.1"/>
</dbReference>
<evidence type="ECO:0000313" key="10">
    <source>
        <dbReference type="Proteomes" id="UP000316500"/>
    </source>
</evidence>
<organism evidence="9 10">
    <name type="scientific">Paenarthrobacter nitroguajacolicus</name>
    <name type="common">Arthrobacter nitroguajacolicus</name>
    <dbReference type="NCBI Taxonomy" id="211146"/>
    <lineage>
        <taxon>Bacteria</taxon>
        <taxon>Bacillati</taxon>
        <taxon>Actinomycetota</taxon>
        <taxon>Actinomycetes</taxon>
        <taxon>Micrococcales</taxon>
        <taxon>Micrococcaceae</taxon>
        <taxon>Paenarthrobacter</taxon>
    </lineage>
</organism>
<dbReference type="Gene3D" id="1.10.10.10">
    <property type="entry name" value="Winged helix-like DNA-binding domain superfamily/Winged helix DNA-binding domain"/>
    <property type="match status" value="1"/>
</dbReference>
<dbReference type="EMBL" id="VNFK01000007">
    <property type="protein sequence ID" value="TVU62719.1"/>
    <property type="molecule type" value="Genomic_DNA"/>
</dbReference>
<protein>
    <submittedName>
        <fullName evidence="9">Sigma-70 family RNA polymerase sigma factor</fullName>
    </submittedName>
</protein>
<proteinExistence type="inferred from homology"/>
<comment type="caution">
    <text evidence="9">The sequence shown here is derived from an EMBL/GenBank/DDBJ whole genome shotgun (WGS) entry which is preliminary data.</text>
</comment>
<dbReference type="AlphaFoldDB" id="A0A558H0P2"/>
<name>A0A558H0P2_PAENT</name>
<dbReference type="SUPFAM" id="SSF88659">
    <property type="entry name" value="Sigma3 and sigma4 domains of RNA polymerase sigma factors"/>
    <property type="match status" value="1"/>
</dbReference>
<dbReference type="Gene3D" id="1.10.1740.10">
    <property type="match status" value="1"/>
</dbReference>
<dbReference type="CDD" id="cd06171">
    <property type="entry name" value="Sigma70_r4"/>
    <property type="match status" value="1"/>
</dbReference>
<dbReference type="InterPro" id="IPR039425">
    <property type="entry name" value="RNA_pol_sigma-70-like"/>
</dbReference>
<dbReference type="InterPro" id="IPR007627">
    <property type="entry name" value="RNA_pol_sigma70_r2"/>
</dbReference>
<evidence type="ECO:0000256" key="2">
    <source>
        <dbReference type="ARBA" id="ARBA00023015"/>
    </source>
</evidence>
<comment type="similarity">
    <text evidence="1">Belongs to the sigma-70 factor family. ECF subfamily.</text>
</comment>
<reference evidence="9 10" key="1">
    <citation type="submission" date="2019-07" db="EMBL/GenBank/DDBJ databases">
        <title>Diversity of Bacteria from Kongsfjorden, Arctic.</title>
        <authorList>
            <person name="Yu Y."/>
        </authorList>
    </citation>
    <scope>NUCLEOTIDE SEQUENCE [LARGE SCALE GENOMIC DNA]</scope>
    <source>
        <strain evidence="9 10">SM1928</strain>
    </source>
</reference>
<keyword evidence="2" id="KW-0805">Transcription regulation</keyword>
<evidence type="ECO:0000256" key="4">
    <source>
        <dbReference type="ARBA" id="ARBA00023125"/>
    </source>
</evidence>
<evidence type="ECO:0000256" key="1">
    <source>
        <dbReference type="ARBA" id="ARBA00010641"/>
    </source>
</evidence>
<evidence type="ECO:0000313" key="9">
    <source>
        <dbReference type="EMBL" id="TVU62719.1"/>
    </source>
</evidence>
<dbReference type="InterPro" id="IPR013324">
    <property type="entry name" value="RNA_pol_sigma_r3/r4-like"/>
</dbReference>
<dbReference type="SUPFAM" id="SSF88946">
    <property type="entry name" value="Sigma2 domain of RNA polymerase sigma factors"/>
    <property type="match status" value="1"/>
</dbReference>
<dbReference type="InterPro" id="IPR013325">
    <property type="entry name" value="RNA_pol_sigma_r2"/>
</dbReference>
<evidence type="ECO:0000256" key="6">
    <source>
        <dbReference type="SAM" id="MobiDB-lite"/>
    </source>
</evidence>
<dbReference type="PANTHER" id="PTHR43133:SF57">
    <property type="entry name" value="RNA POLYMERASE SIGMA-70 FACTOR"/>
    <property type="match status" value="1"/>
</dbReference>